<dbReference type="STRING" id="206506.AAV32_06585"/>
<dbReference type="Proteomes" id="UP000078084">
    <property type="component" value="Unassembled WGS sequence"/>
</dbReference>
<dbReference type="EMBL" id="LBNE01000002">
    <property type="protein sequence ID" value="KKO72666.1"/>
    <property type="molecule type" value="Genomic_DNA"/>
</dbReference>
<protein>
    <submittedName>
        <fullName evidence="1">Uncharacterized protein</fullName>
    </submittedName>
</protein>
<sequence>MMLSQERRFFLRRAAHRPGALVRAEGTMAASQHIRLPMRSCRMIWPELPDADAAPSPGRQESAI</sequence>
<evidence type="ECO:0000313" key="2">
    <source>
        <dbReference type="Proteomes" id="UP000078084"/>
    </source>
</evidence>
<gene>
    <name evidence="1" type="ORF">AAV32_06585</name>
</gene>
<comment type="caution">
    <text evidence="1">The sequence shown here is derived from an EMBL/GenBank/DDBJ whole genome shotgun (WGS) entry which is preliminary data.</text>
</comment>
<evidence type="ECO:0000313" key="1">
    <source>
        <dbReference type="EMBL" id="KKO72666.1"/>
    </source>
</evidence>
<proteinExistence type="predicted"/>
<organism evidence="1 2">
    <name type="scientific">Kerstersia gyiorum</name>
    <dbReference type="NCBI Taxonomy" id="206506"/>
    <lineage>
        <taxon>Bacteria</taxon>
        <taxon>Pseudomonadati</taxon>
        <taxon>Pseudomonadota</taxon>
        <taxon>Betaproteobacteria</taxon>
        <taxon>Burkholderiales</taxon>
        <taxon>Alcaligenaceae</taxon>
        <taxon>Kerstersia</taxon>
    </lineage>
</organism>
<accession>A0A171KUU9</accession>
<name>A0A171KUU9_9BURK</name>
<dbReference type="AlphaFoldDB" id="A0A171KUU9"/>
<keyword evidence="2" id="KW-1185">Reference proteome</keyword>
<reference evidence="1 2" key="1">
    <citation type="submission" date="2015-04" db="EMBL/GenBank/DDBJ databases">
        <title>Genome sequence of Kerstersia gyiorum CG1.</title>
        <authorList>
            <person name="Greninger A.L."/>
            <person name="Kozyreva V."/>
            <person name="Chaturvedi V."/>
        </authorList>
    </citation>
    <scope>NUCLEOTIDE SEQUENCE [LARGE SCALE GENOMIC DNA]</scope>
    <source>
        <strain evidence="1 2">CG1</strain>
    </source>
</reference>